<dbReference type="SUPFAM" id="SSF63829">
    <property type="entry name" value="Calcium-dependent phosphotriesterase"/>
    <property type="match status" value="1"/>
</dbReference>
<dbReference type="InterPro" id="IPR011123">
    <property type="entry name" value="Y_Y_Y"/>
</dbReference>
<dbReference type="InterPro" id="IPR000792">
    <property type="entry name" value="Tscrpt_reg_LuxR_C"/>
</dbReference>
<dbReference type="PROSITE" id="PS50043">
    <property type="entry name" value="HTH_LUXR_2"/>
    <property type="match status" value="1"/>
</dbReference>
<sequence length="966" mass="112223">MNIWYKRDSEMKKNIWHRVLLFSILFLLFKSAMAETLDGKNLLLPHVENFQKGDYGGANQNWDAAQAKNGVLYFANSSGLLEYDGESWQLFELPGKQIVRSVAVDSSGKVFVGAHEEFGFWQYNAEGQFEYHSLVHLFESEEIKNQDFWKIRVVGDNVYFQSFASLYVYDYHGIQKTSAPSNIFFFFVLDERILVSLIDGGLFELKNDQLIELKGINRNLRGNISIVLPYSENKLLIGTDLDGLFLYDGSKMEEWSTEVGRLLRKHQLNRGITVDIHNRRLYVVGTITKGVLIFDSNGNLVYQLSKSSGLLNNTVLGVLADKHQNLWISLDKGIANIHLNSPFEYYEDRRGDIGTSYAAAVYSGRLYLGTNHGLFVANWDKDEHQLLSDFEFVKGTEGQVWSLQEIDGQLLCGHNKGTFRISINDIDKISDVSGGWVIKRAGPELLIQGTYIGLAVYKKVNGLWIYSHNISGFTEPTEYLEIDYKGNIWASHAYKGLYRLKVDSKYERVTEVRLFSQQDGLQSDYNINVFEVDEQIVIASGENLLSFNYLTKQLEEFQYLNEQLKEFKASHKIIGSGEGQYWFFKDDKVARVQFKNGKVDKLDASEFLFFKGENLSGYENIKKLDDGYYMVCLDDGFALFKQSMLYDRTKIEEQKVMLREVISTSHLLNARNNIRLDTTPEVPQRMNSLEFKFALPDYRYGNVKYQWKLDGYETFWSPPSISNKVKYNQIPYGTYTFQLRAVDDYGNFSKTIEYTFKILPPWYLSRFAILAYIVLILALWYVLRLFYKRKLERQKEKYFQKLQAENQKHIIKLKNEHLQAEIQNKSKELASYTMLVTKKNELLNDLKLRLKILDEHVVAKNARKELTSINKLIQGNISSEDDWRIFNENFDKANDVFNQILKSRYKDLTPNDLRFCALLRLNMTSKEIASLLNISERSVEVKRYRLRKKLSLNNKQNLVSFLMDLN</sequence>
<evidence type="ECO:0000313" key="4">
    <source>
        <dbReference type="EMBL" id="PXY01257.1"/>
    </source>
</evidence>
<keyword evidence="2" id="KW-0472">Membrane</keyword>
<proteinExistence type="predicted"/>
<dbReference type="InterPro" id="IPR016032">
    <property type="entry name" value="Sig_transdc_resp-reg_C-effctor"/>
</dbReference>
<evidence type="ECO:0000259" key="3">
    <source>
        <dbReference type="PROSITE" id="PS50043"/>
    </source>
</evidence>
<accession>A0A2V4A099</accession>
<feature type="coiled-coil region" evidence="1">
    <location>
        <begin position="788"/>
        <end position="835"/>
    </location>
</feature>
<gene>
    <name evidence="4" type="ORF">DF185_11470</name>
</gene>
<dbReference type="InterPro" id="IPR036388">
    <property type="entry name" value="WH-like_DNA-bd_sf"/>
</dbReference>
<evidence type="ECO:0000256" key="1">
    <source>
        <dbReference type="SAM" id="Coils"/>
    </source>
</evidence>
<evidence type="ECO:0000313" key="5">
    <source>
        <dbReference type="Proteomes" id="UP000248079"/>
    </source>
</evidence>
<dbReference type="GO" id="GO:0003677">
    <property type="term" value="F:DNA binding"/>
    <property type="evidence" value="ECO:0007669"/>
    <property type="project" value="InterPro"/>
</dbReference>
<reference evidence="4 5" key="1">
    <citation type="submission" date="2018-05" db="EMBL/GenBank/DDBJ databases">
        <title>Marinifilum breve JC075T sp. nov., a marine bacterium isolated from Yongle Blue Hole in the South China Sea.</title>
        <authorList>
            <person name="Fu T."/>
        </authorList>
    </citation>
    <scope>NUCLEOTIDE SEQUENCE [LARGE SCALE GENOMIC DNA]</scope>
    <source>
        <strain evidence="4 5">JC075</strain>
    </source>
</reference>
<feature type="domain" description="HTH luxR-type" evidence="3">
    <location>
        <begin position="901"/>
        <end position="966"/>
    </location>
</feature>
<dbReference type="InterPro" id="IPR015943">
    <property type="entry name" value="WD40/YVTN_repeat-like_dom_sf"/>
</dbReference>
<dbReference type="AlphaFoldDB" id="A0A2V4A099"/>
<keyword evidence="2" id="KW-0812">Transmembrane</keyword>
<feature type="transmembrane region" description="Helical" evidence="2">
    <location>
        <begin position="767"/>
        <end position="787"/>
    </location>
</feature>
<evidence type="ECO:0000256" key="2">
    <source>
        <dbReference type="SAM" id="Phobius"/>
    </source>
</evidence>
<dbReference type="SMART" id="SM00421">
    <property type="entry name" value="HTH_LUXR"/>
    <property type="match status" value="1"/>
</dbReference>
<dbReference type="GO" id="GO:0006355">
    <property type="term" value="P:regulation of DNA-templated transcription"/>
    <property type="evidence" value="ECO:0007669"/>
    <property type="project" value="InterPro"/>
</dbReference>
<dbReference type="OrthoDB" id="1090267at2"/>
<name>A0A2V4A099_9BACT</name>
<dbReference type="EMBL" id="QFLI01000004">
    <property type="protein sequence ID" value="PXY01257.1"/>
    <property type="molecule type" value="Genomic_DNA"/>
</dbReference>
<keyword evidence="1" id="KW-0175">Coiled coil</keyword>
<dbReference type="Pfam" id="PF00196">
    <property type="entry name" value="GerE"/>
    <property type="match status" value="1"/>
</dbReference>
<dbReference type="Proteomes" id="UP000248079">
    <property type="component" value="Unassembled WGS sequence"/>
</dbReference>
<dbReference type="SUPFAM" id="SSF46894">
    <property type="entry name" value="C-terminal effector domain of the bipartite response regulators"/>
    <property type="match status" value="1"/>
</dbReference>
<keyword evidence="5" id="KW-1185">Reference proteome</keyword>
<keyword evidence="2" id="KW-1133">Transmembrane helix</keyword>
<dbReference type="Pfam" id="PF07495">
    <property type="entry name" value="Y_Y_Y"/>
    <property type="match status" value="1"/>
</dbReference>
<protein>
    <recommendedName>
        <fullName evidence="3">HTH luxR-type domain-containing protein</fullName>
    </recommendedName>
</protein>
<organism evidence="4 5">
    <name type="scientific">Marinifilum breve</name>
    <dbReference type="NCBI Taxonomy" id="2184082"/>
    <lineage>
        <taxon>Bacteria</taxon>
        <taxon>Pseudomonadati</taxon>
        <taxon>Bacteroidota</taxon>
        <taxon>Bacteroidia</taxon>
        <taxon>Marinilabiliales</taxon>
        <taxon>Marinifilaceae</taxon>
    </lineage>
</organism>
<dbReference type="InterPro" id="IPR013783">
    <property type="entry name" value="Ig-like_fold"/>
</dbReference>
<dbReference type="Gene3D" id="1.10.10.10">
    <property type="entry name" value="Winged helix-like DNA-binding domain superfamily/Winged helix DNA-binding domain"/>
    <property type="match status" value="1"/>
</dbReference>
<dbReference type="Gene3D" id="2.130.10.10">
    <property type="entry name" value="YVTN repeat-like/Quinoprotein amine dehydrogenase"/>
    <property type="match status" value="2"/>
</dbReference>
<dbReference type="Gene3D" id="2.60.40.10">
    <property type="entry name" value="Immunoglobulins"/>
    <property type="match status" value="1"/>
</dbReference>
<comment type="caution">
    <text evidence="4">The sequence shown here is derived from an EMBL/GenBank/DDBJ whole genome shotgun (WGS) entry which is preliminary data.</text>
</comment>